<sequence length="134" mass="14561">MAAPPYGRVGGGALAPFFLCTRPPRCTGLRLGAPEISRDAAARPEPRHAVCPVLSQRPPPAQQCPRSVCWQTEGLELRLPLAFVPLPGSSAAVQDASPAALFFTTTLSRSAAWRVWAKPPCFRLRWRNVSSQEQ</sequence>
<accession>A0A7J8HH30</accession>
<keyword evidence="2" id="KW-1185">Reference proteome</keyword>
<dbReference type="EMBL" id="JACASF010000006">
    <property type="protein sequence ID" value="KAF6471586.1"/>
    <property type="molecule type" value="Genomic_DNA"/>
</dbReference>
<dbReference type="Proteomes" id="UP000550707">
    <property type="component" value="Unassembled WGS sequence"/>
</dbReference>
<comment type="caution">
    <text evidence="1">The sequence shown here is derived from an EMBL/GenBank/DDBJ whole genome shotgun (WGS) entry which is preliminary data.</text>
</comment>
<evidence type="ECO:0000313" key="2">
    <source>
        <dbReference type="Proteomes" id="UP000550707"/>
    </source>
</evidence>
<proteinExistence type="predicted"/>
<reference evidence="1 2" key="1">
    <citation type="journal article" date="2020" name="Nature">
        <title>Six reference-quality genomes reveal evolution of bat adaptations.</title>
        <authorList>
            <person name="Jebb D."/>
            <person name="Huang Z."/>
            <person name="Pippel M."/>
            <person name="Hughes G.M."/>
            <person name="Lavrichenko K."/>
            <person name="Devanna P."/>
            <person name="Winkler S."/>
            <person name="Jermiin L.S."/>
            <person name="Skirmuntt E.C."/>
            <person name="Katzourakis A."/>
            <person name="Burkitt-Gray L."/>
            <person name="Ray D.A."/>
            <person name="Sullivan K.A.M."/>
            <person name="Roscito J.G."/>
            <person name="Kirilenko B.M."/>
            <person name="Davalos L.M."/>
            <person name="Corthals A.P."/>
            <person name="Power M.L."/>
            <person name="Jones G."/>
            <person name="Ransome R.D."/>
            <person name="Dechmann D.K.N."/>
            <person name="Locatelli A.G."/>
            <person name="Puechmaille S.J."/>
            <person name="Fedrigo O."/>
            <person name="Jarvis E.D."/>
            <person name="Hiller M."/>
            <person name="Vernes S.C."/>
            <person name="Myers E.W."/>
            <person name="Teeling E.C."/>
        </authorList>
    </citation>
    <scope>NUCLEOTIDE SEQUENCE [LARGE SCALE GENOMIC DNA]</scope>
    <source>
        <strain evidence="1">MMolMol1</strain>
        <tissue evidence="1">Muscle</tissue>
    </source>
</reference>
<dbReference type="AlphaFoldDB" id="A0A7J8HH30"/>
<evidence type="ECO:0000313" key="1">
    <source>
        <dbReference type="EMBL" id="KAF6471586.1"/>
    </source>
</evidence>
<dbReference type="InParanoid" id="A0A7J8HH30"/>
<protein>
    <submittedName>
        <fullName evidence="1">Uncharacterized protein</fullName>
    </submittedName>
</protein>
<gene>
    <name evidence="1" type="ORF">HJG59_010972</name>
</gene>
<name>A0A7J8HH30_MOLMO</name>
<organism evidence="1 2">
    <name type="scientific">Molossus molossus</name>
    <name type="common">Pallas' mastiff bat</name>
    <name type="synonym">Vespertilio molossus</name>
    <dbReference type="NCBI Taxonomy" id="27622"/>
    <lineage>
        <taxon>Eukaryota</taxon>
        <taxon>Metazoa</taxon>
        <taxon>Chordata</taxon>
        <taxon>Craniata</taxon>
        <taxon>Vertebrata</taxon>
        <taxon>Euteleostomi</taxon>
        <taxon>Mammalia</taxon>
        <taxon>Eutheria</taxon>
        <taxon>Laurasiatheria</taxon>
        <taxon>Chiroptera</taxon>
        <taxon>Yangochiroptera</taxon>
        <taxon>Molossidae</taxon>
        <taxon>Molossus</taxon>
    </lineage>
</organism>